<evidence type="ECO:0000256" key="1">
    <source>
        <dbReference type="SAM" id="Phobius"/>
    </source>
</evidence>
<feature type="transmembrane region" description="Helical" evidence="1">
    <location>
        <begin position="25"/>
        <end position="48"/>
    </location>
</feature>
<keyword evidence="3" id="KW-1185">Reference proteome</keyword>
<keyword evidence="1" id="KW-0812">Transmembrane</keyword>
<dbReference type="AlphaFoldDB" id="A0AAD9AWZ7"/>
<keyword evidence="1" id="KW-0472">Membrane</keyword>
<gene>
    <name evidence="2" type="ORF">CCHR01_03174</name>
</gene>
<reference evidence="2" key="1">
    <citation type="submission" date="2023-01" db="EMBL/GenBank/DDBJ databases">
        <title>Colletotrichum chrysophilum M932 genome sequence.</title>
        <authorList>
            <person name="Baroncelli R."/>
        </authorList>
    </citation>
    <scope>NUCLEOTIDE SEQUENCE</scope>
    <source>
        <strain evidence="2">M932</strain>
    </source>
</reference>
<evidence type="ECO:0000313" key="3">
    <source>
        <dbReference type="Proteomes" id="UP001243330"/>
    </source>
</evidence>
<evidence type="ECO:0000313" key="2">
    <source>
        <dbReference type="EMBL" id="KAK1854200.1"/>
    </source>
</evidence>
<dbReference type="Proteomes" id="UP001243330">
    <property type="component" value="Unassembled WGS sequence"/>
</dbReference>
<accession>A0AAD9AWZ7</accession>
<organism evidence="2 3">
    <name type="scientific">Colletotrichum chrysophilum</name>
    <dbReference type="NCBI Taxonomy" id="1836956"/>
    <lineage>
        <taxon>Eukaryota</taxon>
        <taxon>Fungi</taxon>
        <taxon>Dikarya</taxon>
        <taxon>Ascomycota</taxon>
        <taxon>Pezizomycotina</taxon>
        <taxon>Sordariomycetes</taxon>
        <taxon>Hypocreomycetidae</taxon>
        <taxon>Glomerellales</taxon>
        <taxon>Glomerellaceae</taxon>
        <taxon>Colletotrichum</taxon>
        <taxon>Colletotrichum gloeosporioides species complex</taxon>
    </lineage>
</organism>
<protein>
    <submittedName>
        <fullName evidence="2">Uncharacterized protein</fullName>
    </submittedName>
</protein>
<proteinExistence type="predicted"/>
<sequence length="110" mass="12503">MITLTRTFKIRAYISSFHSAVRRDFLSGFLTLCAFCIVITRFPVLFFASSVSLTMLHRSICGCCCSSQPRLPPFVSMIIVKPTMRLLQLSLRLTLAHFNSSLRRTSDHLT</sequence>
<name>A0AAD9AWZ7_9PEZI</name>
<comment type="caution">
    <text evidence="2">The sequence shown here is derived from an EMBL/GenBank/DDBJ whole genome shotgun (WGS) entry which is preliminary data.</text>
</comment>
<dbReference type="EMBL" id="JAQOWY010000041">
    <property type="protein sequence ID" value="KAK1854200.1"/>
    <property type="molecule type" value="Genomic_DNA"/>
</dbReference>
<keyword evidence="1" id="KW-1133">Transmembrane helix</keyword>